<sequence>MIDKDVTHGIKTGWLKWKCDIGVLCDKRMPIKEESKFYRASIRPIMLYGVNDWLLRSSISIKCCRNMDVMMHVWSYQIT</sequence>
<protein>
    <submittedName>
        <fullName evidence="1">Uncharacterized protein</fullName>
    </submittedName>
</protein>
<proteinExistence type="predicted"/>
<comment type="caution">
    <text evidence="1">The sequence shown here is derived from an EMBL/GenBank/DDBJ whole genome shotgun (WGS) entry which is preliminary data.</text>
</comment>
<dbReference type="EMBL" id="JACXVP010000008">
    <property type="protein sequence ID" value="KAG5589590.1"/>
    <property type="molecule type" value="Genomic_DNA"/>
</dbReference>
<evidence type="ECO:0000313" key="2">
    <source>
        <dbReference type="Proteomes" id="UP000824120"/>
    </source>
</evidence>
<evidence type="ECO:0000313" key="1">
    <source>
        <dbReference type="EMBL" id="KAG5589590.1"/>
    </source>
</evidence>
<dbReference type="AlphaFoldDB" id="A0A9J5XRJ1"/>
<dbReference type="PANTHER" id="PTHR46238:SF8">
    <property type="entry name" value="ENDONUCLEASE_EXONUCLEASE_PHOSPHATASE DOMAIN-CONTAINING PROTEIN"/>
    <property type="match status" value="1"/>
</dbReference>
<dbReference type="PANTHER" id="PTHR46238">
    <property type="entry name" value="REVERSE TRANSCRIPTASE DOMAIN-CONTAINING PROTEIN"/>
    <property type="match status" value="1"/>
</dbReference>
<dbReference type="Proteomes" id="UP000824120">
    <property type="component" value="Chromosome 8"/>
</dbReference>
<organism evidence="1 2">
    <name type="scientific">Solanum commersonii</name>
    <name type="common">Commerson's wild potato</name>
    <name type="synonym">Commerson's nightshade</name>
    <dbReference type="NCBI Taxonomy" id="4109"/>
    <lineage>
        <taxon>Eukaryota</taxon>
        <taxon>Viridiplantae</taxon>
        <taxon>Streptophyta</taxon>
        <taxon>Embryophyta</taxon>
        <taxon>Tracheophyta</taxon>
        <taxon>Spermatophyta</taxon>
        <taxon>Magnoliopsida</taxon>
        <taxon>eudicotyledons</taxon>
        <taxon>Gunneridae</taxon>
        <taxon>Pentapetalae</taxon>
        <taxon>asterids</taxon>
        <taxon>lamiids</taxon>
        <taxon>Solanales</taxon>
        <taxon>Solanaceae</taxon>
        <taxon>Solanoideae</taxon>
        <taxon>Solaneae</taxon>
        <taxon>Solanum</taxon>
    </lineage>
</organism>
<reference evidence="1 2" key="1">
    <citation type="submission" date="2020-09" db="EMBL/GenBank/DDBJ databases">
        <title>De no assembly of potato wild relative species, Solanum commersonii.</title>
        <authorList>
            <person name="Cho K."/>
        </authorList>
    </citation>
    <scope>NUCLEOTIDE SEQUENCE [LARGE SCALE GENOMIC DNA]</scope>
    <source>
        <strain evidence="1">LZ3.2</strain>
        <tissue evidence="1">Leaf</tissue>
    </source>
</reference>
<keyword evidence="2" id="KW-1185">Reference proteome</keyword>
<gene>
    <name evidence="1" type="ORF">H5410_040104</name>
</gene>
<name>A0A9J5XRJ1_SOLCO</name>
<accession>A0A9J5XRJ1</accession>
<dbReference type="OrthoDB" id="424543at2759"/>